<accession>A0A3S9UYJ0</accession>
<proteinExistence type="inferred from homology"/>
<dbReference type="GO" id="GO:0003677">
    <property type="term" value="F:DNA binding"/>
    <property type="evidence" value="ECO:0007669"/>
    <property type="project" value="InterPro"/>
</dbReference>
<evidence type="ECO:0000313" key="4">
    <source>
        <dbReference type="Proteomes" id="UP000270678"/>
    </source>
</evidence>
<dbReference type="Pfam" id="PF01446">
    <property type="entry name" value="Rep_1"/>
    <property type="match status" value="1"/>
</dbReference>
<dbReference type="KEGG" id="plut:EI981_13135"/>
<dbReference type="AlphaFoldDB" id="A0A3S9UYJ0"/>
<sequence>MLGSWKKTLELAFINHRLISEVNRTRQVNWQTIDLGIRHVTAEHINEVLDHMLLGLNRLFKYKKVKQASLGYFRMLDIIIEEEQLHPVIHILMPTIRSYFQGRYYIKLSEWSSYWRRALDMNPDYNLSLNVNILNDKSDQQSITGKMEKGLILLHNESDKAPTKLDDSITSRRVIGYSRLLKEQVDFLQPKFVYNLHDYNINDAFANNAFEFILDWHPGLREDANPPLKLLSNL</sequence>
<evidence type="ECO:0000256" key="1">
    <source>
        <dbReference type="ARBA" id="ARBA00008909"/>
    </source>
</evidence>
<gene>
    <name evidence="3" type="ORF">EI981_13135</name>
</gene>
<keyword evidence="2" id="KW-0235">DNA replication</keyword>
<dbReference type="EMBL" id="CP034346">
    <property type="protein sequence ID" value="AZS15311.1"/>
    <property type="molecule type" value="Genomic_DNA"/>
</dbReference>
<dbReference type="RefSeq" id="WP_126998803.1">
    <property type="nucleotide sequence ID" value="NZ_CP034346.1"/>
</dbReference>
<reference evidence="4" key="1">
    <citation type="submission" date="2018-12" db="EMBL/GenBank/DDBJ databases">
        <title>Complete genome sequence of Paenibacillus sp. MBLB1234.</title>
        <authorList>
            <person name="Nam Y.-D."/>
            <person name="Kang J."/>
            <person name="Chung W.-H."/>
            <person name="Park Y.S."/>
        </authorList>
    </citation>
    <scope>NUCLEOTIDE SEQUENCE [LARGE SCALE GENOMIC DNA]</scope>
    <source>
        <strain evidence="4">MBLB1234</strain>
    </source>
</reference>
<comment type="similarity">
    <text evidence="1">Belongs to the Gram-positive plasmids replication protein type 1 family.</text>
</comment>
<protein>
    <submittedName>
        <fullName evidence="3">Replication protein</fullName>
    </submittedName>
</protein>
<name>A0A3S9UYJ0_9BACL</name>
<dbReference type="GO" id="GO:0006260">
    <property type="term" value="P:DNA replication"/>
    <property type="evidence" value="ECO:0007669"/>
    <property type="project" value="UniProtKB-KW"/>
</dbReference>
<dbReference type="InterPro" id="IPR000989">
    <property type="entry name" value="Rep"/>
</dbReference>
<evidence type="ECO:0000313" key="3">
    <source>
        <dbReference type="EMBL" id="AZS15311.1"/>
    </source>
</evidence>
<dbReference type="OrthoDB" id="5540934at2"/>
<organism evidence="3 4">
    <name type="scientific">Paenibacillus lutimineralis</name>
    <dbReference type="NCBI Taxonomy" id="2707005"/>
    <lineage>
        <taxon>Bacteria</taxon>
        <taxon>Bacillati</taxon>
        <taxon>Bacillota</taxon>
        <taxon>Bacilli</taxon>
        <taxon>Bacillales</taxon>
        <taxon>Paenibacillaceae</taxon>
        <taxon>Paenibacillus</taxon>
    </lineage>
</organism>
<keyword evidence="4" id="KW-1185">Reference proteome</keyword>
<dbReference type="Proteomes" id="UP000270678">
    <property type="component" value="Chromosome"/>
</dbReference>
<evidence type="ECO:0000256" key="2">
    <source>
        <dbReference type="ARBA" id="ARBA00022705"/>
    </source>
</evidence>